<proteinExistence type="inferred from homology"/>
<protein>
    <recommendedName>
        <fullName evidence="2">DNA mismatch repair protein MutS core domain-containing protein</fullName>
    </recommendedName>
</protein>
<feature type="domain" description="DNA mismatch repair protein MutS core" evidence="2">
    <location>
        <begin position="87"/>
        <end position="178"/>
    </location>
</feature>
<dbReference type="RefSeq" id="XP_013891217.1">
    <property type="nucleotide sequence ID" value="XM_014035763.1"/>
</dbReference>
<dbReference type="KEGG" id="mng:MNEG_15766"/>
<dbReference type="PANTHER" id="PTHR11361:SF148">
    <property type="entry name" value="DNA MISMATCH REPAIR PROTEIN MSH6"/>
    <property type="match status" value="1"/>
</dbReference>
<gene>
    <name evidence="3" type="ORF">MNEG_15766</name>
</gene>
<dbReference type="InterPro" id="IPR045076">
    <property type="entry name" value="MutS"/>
</dbReference>
<dbReference type="GO" id="GO:0140664">
    <property type="term" value="F:ATP-dependent DNA damage sensor activity"/>
    <property type="evidence" value="ECO:0007669"/>
    <property type="project" value="InterPro"/>
</dbReference>
<dbReference type="GO" id="GO:0032301">
    <property type="term" value="C:MutSalpha complex"/>
    <property type="evidence" value="ECO:0007669"/>
    <property type="project" value="TreeGrafter"/>
</dbReference>
<dbReference type="STRING" id="145388.A0A0D2IW87"/>
<keyword evidence="4" id="KW-1185">Reference proteome</keyword>
<dbReference type="InterPro" id="IPR007696">
    <property type="entry name" value="DNA_mismatch_repair_MutS_core"/>
</dbReference>
<reference evidence="3 4" key="1">
    <citation type="journal article" date="2013" name="BMC Genomics">
        <title>Reconstruction of the lipid metabolism for the microalga Monoraphidium neglectum from its genome sequence reveals characteristics suitable for biofuel production.</title>
        <authorList>
            <person name="Bogen C."/>
            <person name="Al-Dilaimi A."/>
            <person name="Albersmeier A."/>
            <person name="Wichmann J."/>
            <person name="Grundmann M."/>
            <person name="Rupp O."/>
            <person name="Lauersen K.J."/>
            <person name="Blifernez-Klassen O."/>
            <person name="Kalinowski J."/>
            <person name="Goesmann A."/>
            <person name="Mussgnug J.H."/>
            <person name="Kruse O."/>
        </authorList>
    </citation>
    <scope>NUCLEOTIDE SEQUENCE [LARGE SCALE GENOMIC DNA]</scope>
    <source>
        <strain evidence="3 4">SAG 48.87</strain>
    </source>
</reference>
<dbReference type="Proteomes" id="UP000054498">
    <property type="component" value="Unassembled WGS sequence"/>
</dbReference>
<dbReference type="Gene3D" id="1.10.1420.10">
    <property type="match status" value="1"/>
</dbReference>
<dbReference type="GO" id="GO:0005524">
    <property type="term" value="F:ATP binding"/>
    <property type="evidence" value="ECO:0007669"/>
    <property type="project" value="InterPro"/>
</dbReference>
<dbReference type="InterPro" id="IPR036187">
    <property type="entry name" value="DNA_mismatch_repair_MutS_sf"/>
</dbReference>
<accession>A0A0D2IW87</accession>
<dbReference type="GO" id="GO:0006298">
    <property type="term" value="P:mismatch repair"/>
    <property type="evidence" value="ECO:0007669"/>
    <property type="project" value="InterPro"/>
</dbReference>
<dbReference type="GO" id="GO:0030983">
    <property type="term" value="F:mismatched DNA binding"/>
    <property type="evidence" value="ECO:0007669"/>
    <property type="project" value="InterPro"/>
</dbReference>
<dbReference type="Pfam" id="PF05192">
    <property type="entry name" value="MutS_III"/>
    <property type="match status" value="1"/>
</dbReference>
<evidence type="ECO:0000256" key="1">
    <source>
        <dbReference type="ARBA" id="ARBA00006271"/>
    </source>
</evidence>
<evidence type="ECO:0000313" key="3">
    <source>
        <dbReference type="EMBL" id="KIY92197.1"/>
    </source>
</evidence>
<dbReference type="EMBL" id="KK105866">
    <property type="protein sequence ID" value="KIY92197.1"/>
    <property type="molecule type" value="Genomic_DNA"/>
</dbReference>
<sequence length="232" mass="24100">MRDASVDGAAAAVDGEAQAGDEEGPLLAVAALRALGLMVHFLREGLLDGALLPHARFEALAGGPGAEADAAVHRGSDAPALMALDGAALESLELLENSAGGTAGTLLALLDHCTTPFGRRRLRRWLVRPLLRAGDIARRQDAVEELMSSLADAAGSARRALAGVCDLERALARLAASAGGEGGGVGREAPHVILYEDVSRKRVKRLVGAVRDMGAVGRALRALDKVRRQKVE</sequence>
<comment type="similarity">
    <text evidence="1">Belongs to the DNA mismatch repair MutS family.</text>
</comment>
<name>A0A0D2IW87_9CHLO</name>
<dbReference type="AlphaFoldDB" id="A0A0D2IW87"/>
<dbReference type="PANTHER" id="PTHR11361">
    <property type="entry name" value="DNA MISMATCH REPAIR PROTEIN MUTS FAMILY MEMBER"/>
    <property type="match status" value="1"/>
</dbReference>
<dbReference type="SUPFAM" id="SSF48334">
    <property type="entry name" value="DNA repair protein MutS, domain III"/>
    <property type="match status" value="1"/>
</dbReference>
<evidence type="ECO:0000259" key="2">
    <source>
        <dbReference type="Pfam" id="PF05192"/>
    </source>
</evidence>
<organism evidence="3 4">
    <name type="scientific">Monoraphidium neglectum</name>
    <dbReference type="NCBI Taxonomy" id="145388"/>
    <lineage>
        <taxon>Eukaryota</taxon>
        <taxon>Viridiplantae</taxon>
        <taxon>Chlorophyta</taxon>
        <taxon>core chlorophytes</taxon>
        <taxon>Chlorophyceae</taxon>
        <taxon>CS clade</taxon>
        <taxon>Sphaeropleales</taxon>
        <taxon>Selenastraceae</taxon>
        <taxon>Monoraphidium</taxon>
    </lineage>
</organism>
<dbReference type="GeneID" id="25733460"/>
<evidence type="ECO:0000313" key="4">
    <source>
        <dbReference type="Proteomes" id="UP000054498"/>
    </source>
</evidence>